<evidence type="ECO:0000256" key="1">
    <source>
        <dbReference type="SAM" id="Phobius"/>
    </source>
</evidence>
<proteinExistence type="predicted"/>
<sequence>MSLSKICDPVLSRTECEYCGHHLCRTMYVNMESIHTSLCGPGELSCQIALHMMARCWKHAVHETQQAAVRFLTGFAFVFIMFLRKTFTIATDSVPSYFSFSVGRAL</sequence>
<gene>
    <name evidence="2" type="ORF">PILCRDRAFT_336056</name>
</gene>
<keyword evidence="3" id="KW-1185">Reference proteome</keyword>
<keyword evidence="1" id="KW-1133">Transmembrane helix</keyword>
<dbReference type="InParanoid" id="A0A0C3FPX1"/>
<protein>
    <submittedName>
        <fullName evidence="2">Uncharacterized protein</fullName>
    </submittedName>
</protein>
<dbReference type="Proteomes" id="UP000054166">
    <property type="component" value="Unassembled WGS sequence"/>
</dbReference>
<reference evidence="2 3" key="1">
    <citation type="submission" date="2014-04" db="EMBL/GenBank/DDBJ databases">
        <authorList>
            <consortium name="DOE Joint Genome Institute"/>
            <person name="Kuo A."/>
            <person name="Tarkka M."/>
            <person name="Buscot F."/>
            <person name="Kohler A."/>
            <person name="Nagy L.G."/>
            <person name="Floudas D."/>
            <person name="Copeland A."/>
            <person name="Barry K.W."/>
            <person name="Cichocki N."/>
            <person name="Veneault-Fourrey C."/>
            <person name="LaButti K."/>
            <person name="Lindquist E.A."/>
            <person name="Lipzen A."/>
            <person name="Lundell T."/>
            <person name="Morin E."/>
            <person name="Murat C."/>
            <person name="Sun H."/>
            <person name="Tunlid A."/>
            <person name="Henrissat B."/>
            <person name="Grigoriev I.V."/>
            <person name="Hibbett D.S."/>
            <person name="Martin F."/>
            <person name="Nordberg H.P."/>
            <person name="Cantor M.N."/>
            <person name="Hua S.X."/>
        </authorList>
    </citation>
    <scope>NUCLEOTIDE SEQUENCE [LARGE SCALE GENOMIC DNA]</scope>
    <source>
        <strain evidence="2 3">F 1598</strain>
    </source>
</reference>
<evidence type="ECO:0000313" key="3">
    <source>
        <dbReference type="Proteomes" id="UP000054166"/>
    </source>
</evidence>
<reference evidence="3" key="2">
    <citation type="submission" date="2015-01" db="EMBL/GenBank/DDBJ databases">
        <title>Evolutionary Origins and Diversification of the Mycorrhizal Mutualists.</title>
        <authorList>
            <consortium name="DOE Joint Genome Institute"/>
            <consortium name="Mycorrhizal Genomics Consortium"/>
            <person name="Kohler A."/>
            <person name="Kuo A."/>
            <person name="Nagy L.G."/>
            <person name="Floudas D."/>
            <person name="Copeland A."/>
            <person name="Barry K.W."/>
            <person name="Cichocki N."/>
            <person name="Veneault-Fourrey C."/>
            <person name="LaButti K."/>
            <person name="Lindquist E.A."/>
            <person name="Lipzen A."/>
            <person name="Lundell T."/>
            <person name="Morin E."/>
            <person name="Murat C."/>
            <person name="Riley R."/>
            <person name="Ohm R."/>
            <person name="Sun H."/>
            <person name="Tunlid A."/>
            <person name="Henrissat B."/>
            <person name="Grigoriev I.V."/>
            <person name="Hibbett D.S."/>
            <person name="Martin F."/>
        </authorList>
    </citation>
    <scope>NUCLEOTIDE SEQUENCE [LARGE SCALE GENOMIC DNA]</scope>
    <source>
        <strain evidence="3">F 1598</strain>
    </source>
</reference>
<name>A0A0C3FPX1_PILCF</name>
<feature type="transmembrane region" description="Helical" evidence="1">
    <location>
        <begin position="67"/>
        <end position="83"/>
    </location>
</feature>
<keyword evidence="1" id="KW-0812">Transmembrane</keyword>
<organism evidence="2 3">
    <name type="scientific">Piloderma croceum (strain F 1598)</name>
    <dbReference type="NCBI Taxonomy" id="765440"/>
    <lineage>
        <taxon>Eukaryota</taxon>
        <taxon>Fungi</taxon>
        <taxon>Dikarya</taxon>
        <taxon>Basidiomycota</taxon>
        <taxon>Agaricomycotina</taxon>
        <taxon>Agaricomycetes</taxon>
        <taxon>Agaricomycetidae</taxon>
        <taxon>Atheliales</taxon>
        <taxon>Atheliaceae</taxon>
        <taxon>Piloderma</taxon>
    </lineage>
</organism>
<accession>A0A0C3FPX1</accession>
<dbReference type="AlphaFoldDB" id="A0A0C3FPX1"/>
<keyword evidence="1" id="KW-0472">Membrane</keyword>
<dbReference type="EMBL" id="KN832983">
    <property type="protein sequence ID" value="KIM86165.1"/>
    <property type="molecule type" value="Genomic_DNA"/>
</dbReference>
<evidence type="ECO:0000313" key="2">
    <source>
        <dbReference type="EMBL" id="KIM86165.1"/>
    </source>
</evidence>
<dbReference type="HOGENOM" id="CLU_2224198_0_0_1"/>